<dbReference type="Proteomes" id="UP000024635">
    <property type="component" value="Unassembled WGS sequence"/>
</dbReference>
<proteinExistence type="predicted"/>
<name>A0A016WQX2_9BILA</name>
<reference evidence="2" key="1">
    <citation type="journal article" date="2015" name="Nat. Genet.">
        <title>The genome and transcriptome of the zoonotic hookworm Ancylostoma ceylanicum identify infection-specific gene families.</title>
        <authorList>
            <person name="Schwarz E.M."/>
            <person name="Hu Y."/>
            <person name="Antoshechkin I."/>
            <person name="Miller M.M."/>
            <person name="Sternberg P.W."/>
            <person name="Aroian R.V."/>
        </authorList>
    </citation>
    <scope>NUCLEOTIDE SEQUENCE</scope>
    <source>
        <strain evidence="2">HY135</strain>
    </source>
</reference>
<evidence type="ECO:0000313" key="2">
    <source>
        <dbReference type="Proteomes" id="UP000024635"/>
    </source>
</evidence>
<gene>
    <name evidence="1" type="primary">Acey_s0560.g3468</name>
    <name evidence="1" type="ORF">Y032_0560g3468</name>
</gene>
<dbReference type="AlphaFoldDB" id="A0A016WQX2"/>
<protein>
    <submittedName>
        <fullName evidence="1">Uncharacterized protein</fullName>
    </submittedName>
</protein>
<evidence type="ECO:0000313" key="1">
    <source>
        <dbReference type="EMBL" id="EYC41667.1"/>
    </source>
</evidence>
<organism evidence="1 2">
    <name type="scientific">Ancylostoma ceylanicum</name>
    <dbReference type="NCBI Taxonomy" id="53326"/>
    <lineage>
        <taxon>Eukaryota</taxon>
        <taxon>Metazoa</taxon>
        <taxon>Ecdysozoa</taxon>
        <taxon>Nematoda</taxon>
        <taxon>Chromadorea</taxon>
        <taxon>Rhabditida</taxon>
        <taxon>Rhabditina</taxon>
        <taxon>Rhabditomorpha</taxon>
        <taxon>Strongyloidea</taxon>
        <taxon>Ancylostomatidae</taxon>
        <taxon>Ancylostomatinae</taxon>
        <taxon>Ancylostoma</taxon>
    </lineage>
</organism>
<sequence length="116" mass="12781">MQVEGYSIELLRTPKTSCRIASETCSTKSLLTTCFRPFWSQSFGPTTCPWERVKASCQQAFGRVGLKSDSDISGVKLAEYSKNKNWAFLHIVCSAPALPPSPLLCPISLHPFSPVN</sequence>
<comment type="caution">
    <text evidence="1">The sequence shown here is derived from an EMBL/GenBank/DDBJ whole genome shotgun (WGS) entry which is preliminary data.</text>
</comment>
<dbReference type="EMBL" id="JARK01000160">
    <property type="protein sequence ID" value="EYC41667.1"/>
    <property type="molecule type" value="Genomic_DNA"/>
</dbReference>
<keyword evidence="2" id="KW-1185">Reference proteome</keyword>
<accession>A0A016WQX2</accession>